<sequence length="231" mass="25166">MAGDQGVTYEFQDYPDREMLFIDLAGQLAGDLRAALSRNDRVAFAVPGGTSPGPVFDDLCATDLAWDRVDVMLTDERWVPEDSDRSNTRLLRDRLLTDKAAKAQLLPMYMPCQEPEDRLEELTAIIEAELPLSVVLLGMGADMHTASIFPGADQLDAALRPDAPVLVPMRAPGAPEPRVTLSARVLNDAIRKHILIMGADKRAALENAKGKTVQDAPINAVLDGAIVHWAE</sequence>
<dbReference type="SUPFAM" id="SSF100950">
    <property type="entry name" value="NagB/RpiA/CoA transferase-like"/>
    <property type="match status" value="1"/>
</dbReference>
<dbReference type="InterPro" id="IPR039104">
    <property type="entry name" value="6PGL"/>
</dbReference>
<name>A0A369TNI0_9RHOB</name>
<dbReference type="GO" id="GO:0005975">
    <property type="term" value="P:carbohydrate metabolic process"/>
    <property type="evidence" value="ECO:0007669"/>
    <property type="project" value="UniProtKB-UniRule"/>
</dbReference>
<comment type="pathway">
    <text evidence="3 7">Carbohydrate degradation; pentose phosphate pathway; D-ribulose 5-phosphate from D-glucose 6-phosphate (oxidative stage): step 2/3.</text>
</comment>
<comment type="similarity">
    <text evidence="4 7">Belongs to the glucosamine/galactosamine-6-phosphate isomerase family. 6-phosphogluconolactonase subfamily.</text>
</comment>
<evidence type="ECO:0000256" key="5">
    <source>
        <dbReference type="ARBA" id="ARBA00013198"/>
    </source>
</evidence>
<dbReference type="OrthoDB" id="9810967at2"/>
<organism evidence="9 10">
    <name type="scientific">Thalassococcus profundi</name>
    <dbReference type="NCBI Taxonomy" id="2282382"/>
    <lineage>
        <taxon>Bacteria</taxon>
        <taxon>Pseudomonadati</taxon>
        <taxon>Pseudomonadota</taxon>
        <taxon>Alphaproteobacteria</taxon>
        <taxon>Rhodobacterales</taxon>
        <taxon>Roseobacteraceae</taxon>
        <taxon>Thalassococcus</taxon>
    </lineage>
</organism>
<dbReference type="EMBL" id="QPMK01000004">
    <property type="protein sequence ID" value="RDD66859.1"/>
    <property type="molecule type" value="Genomic_DNA"/>
</dbReference>
<dbReference type="InterPro" id="IPR037171">
    <property type="entry name" value="NagB/RpiA_transferase-like"/>
</dbReference>
<dbReference type="GO" id="GO:0006098">
    <property type="term" value="P:pentose-phosphate shunt"/>
    <property type="evidence" value="ECO:0007669"/>
    <property type="project" value="UniProtKB-UniPathway"/>
</dbReference>
<dbReference type="GO" id="GO:0017057">
    <property type="term" value="F:6-phosphogluconolactonase activity"/>
    <property type="evidence" value="ECO:0007669"/>
    <property type="project" value="UniProtKB-UniRule"/>
</dbReference>
<comment type="function">
    <text evidence="2 7">Hydrolysis of 6-phosphogluconolactone to 6-phosphogluconate.</text>
</comment>
<evidence type="ECO:0000256" key="1">
    <source>
        <dbReference type="ARBA" id="ARBA00000832"/>
    </source>
</evidence>
<evidence type="ECO:0000313" key="10">
    <source>
        <dbReference type="Proteomes" id="UP000253977"/>
    </source>
</evidence>
<evidence type="ECO:0000256" key="4">
    <source>
        <dbReference type="ARBA" id="ARBA00010662"/>
    </source>
</evidence>
<comment type="caution">
    <text evidence="9">The sequence shown here is derived from an EMBL/GenBank/DDBJ whole genome shotgun (WGS) entry which is preliminary data.</text>
</comment>
<dbReference type="Gene3D" id="3.40.50.1360">
    <property type="match status" value="1"/>
</dbReference>
<evidence type="ECO:0000259" key="8">
    <source>
        <dbReference type="Pfam" id="PF01182"/>
    </source>
</evidence>
<evidence type="ECO:0000313" key="9">
    <source>
        <dbReference type="EMBL" id="RDD66859.1"/>
    </source>
</evidence>
<accession>A0A369TNI0</accession>
<dbReference type="Proteomes" id="UP000253977">
    <property type="component" value="Unassembled WGS sequence"/>
</dbReference>
<keyword evidence="10" id="KW-1185">Reference proteome</keyword>
<dbReference type="UniPathway" id="UPA00115">
    <property type="reaction ID" value="UER00409"/>
</dbReference>
<comment type="catalytic activity">
    <reaction evidence="1 7">
        <text>6-phospho-D-glucono-1,5-lactone + H2O = 6-phospho-D-gluconate + H(+)</text>
        <dbReference type="Rhea" id="RHEA:12556"/>
        <dbReference type="ChEBI" id="CHEBI:15377"/>
        <dbReference type="ChEBI" id="CHEBI:15378"/>
        <dbReference type="ChEBI" id="CHEBI:57955"/>
        <dbReference type="ChEBI" id="CHEBI:58759"/>
        <dbReference type="EC" id="3.1.1.31"/>
    </reaction>
</comment>
<dbReference type="AlphaFoldDB" id="A0A369TNI0"/>
<dbReference type="InterPro" id="IPR005900">
    <property type="entry name" value="6-phosphogluconolactonase_DevB"/>
</dbReference>
<reference evidence="9 10" key="1">
    <citation type="submission" date="2018-07" db="EMBL/GenBank/DDBJ databases">
        <title>Thalassococcus profundi sp. nov., a marine bacterium isolated from deep seawater of Okinawa Trough.</title>
        <authorList>
            <person name="Yu M."/>
        </authorList>
    </citation>
    <scope>NUCLEOTIDE SEQUENCE [LARGE SCALE GENOMIC DNA]</scope>
    <source>
        <strain evidence="9 10">WRAS1</strain>
    </source>
</reference>
<evidence type="ECO:0000256" key="2">
    <source>
        <dbReference type="ARBA" id="ARBA00002681"/>
    </source>
</evidence>
<protein>
    <recommendedName>
        <fullName evidence="6 7">6-phosphogluconolactonase</fullName>
        <shortName evidence="7">6PGL</shortName>
        <ecNumber evidence="5 7">3.1.1.31</ecNumber>
    </recommendedName>
</protein>
<dbReference type="NCBIfam" id="TIGR01198">
    <property type="entry name" value="pgl"/>
    <property type="match status" value="1"/>
</dbReference>
<dbReference type="InterPro" id="IPR006148">
    <property type="entry name" value="Glc/Gal-6P_isomerase"/>
</dbReference>
<evidence type="ECO:0000256" key="7">
    <source>
        <dbReference type="RuleBase" id="RU365095"/>
    </source>
</evidence>
<proteinExistence type="inferred from homology"/>
<evidence type="ECO:0000256" key="3">
    <source>
        <dbReference type="ARBA" id="ARBA00004961"/>
    </source>
</evidence>
<dbReference type="EC" id="3.1.1.31" evidence="5 7"/>
<dbReference type="Pfam" id="PF01182">
    <property type="entry name" value="Glucosamine_iso"/>
    <property type="match status" value="1"/>
</dbReference>
<keyword evidence="7 9" id="KW-0378">Hydrolase</keyword>
<dbReference type="CDD" id="cd01400">
    <property type="entry name" value="6PGL"/>
    <property type="match status" value="1"/>
</dbReference>
<feature type="domain" description="Glucosamine/galactosamine-6-phosphate isomerase" evidence="8">
    <location>
        <begin position="15"/>
        <end position="223"/>
    </location>
</feature>
<gene>
    <name evidence="7 9" type="primary">pgl</name>
    <name evidence="9" type="ORF">DU478_07885</name>
</gene>
<dbReference type="PANTHER" id="PTHR11054">
    <property type="entry name" value="6-PHOSPHOGLUCONOLACTONASE"/>
    <property type="match status" value="1"/>
</dbReference>
<evidence type="ECO:0000256" key="6">
    <source>
        <dbReference type="ARBA" id="ARBA00020337"/>
    </source>
</evidence>
<dbReference type="PANTHER" id="PTHR11054:SF0">
    <property type="entry name" value="6-PHOSPHOGLUCONOLACTONASE"/>
    <property type="match status" value="1"/>
</dbReference>